<feature type="domain" description="CBS" evidence="4">
    <location>
        <begin position="177"/>
        <end position="243"/>
    </location>
</feature>
<dbReference type="PROSITE" id="PS51371">
    <property type="entry name" value="CBS"/>
    <property type="match status" value="1"/>
</dbReference>
<dbReference type="NCBIfam" id="TIGR00393">
    <property type="entry name" value="kpsF"/>
    <property type="match status" value="1"/>
</dbReference>
<dbReference type="PANTHER" id="PTHR42745:SF1">
    <property type="entry name" value="ARABINOSE 5-PHOSPHATE ISOMERASE KDSD"/>
    <property type="match status" value="1"/>
</dbReference>
<proteinExistence type="inferred from homology"/>
<evidence type="ECO:0000256" key="2">
    <source>
        <dbReference type="ARBA" id="ARBA00022737"/>
    </source>
</evidence>
<name>X0X9L7_9ZZZZ</name>
<dbReference type="EMBL" id="BARS01044780">
    <property type="protein sequence ID" value="GAG39765.1"/>
    <property type="molecule type" value="Genomic_DNA"/>
</dbReference>
<evidence type="ECO:0000259" key="5">
    <source>
        <dbReference type="PROSITE" id="PS51464"/>
    </source>
</evidence>
<feature type="domain" description="SIS" evidence="5">
    <location>
        <begin position="9"/>
        <end position="152"/>
    </location>
</feature>
<dbReference type="InterPro" id="IPR004800">
    <property type="entry name" value="KdsD/KpsF-type"/>
</dbReference>
<dbReference type="InterPro" id="IPR000644">
    <property type="entry name" value="CBS_dom"/>
</dbReference>
<dbReference type="InterPro" id="IPR046342">
    <property type="entry name" value="CBS_dom_sf"/>
</dbReference>
<dbReference type="Gene3D" id="3.40.50.10490">
    <property type="entry name" value="Glucose-6-phosphate isomerase like protein, domain 1"/>
    <property type="match status" value="1"/>
</dbReference>
<dbReference type="Pfam" id="PF00571">
    <property type="entry name" value="CBS"/>
    <property type="match status" value="1"/>
</dbReference>
<evidence type="ECO:0000313" key="6">
    <source>
        <dbReference type="EMBL" id="GAG39765.1"/>
    </source>
</evidence>
<evidence type="ECO:0000256" key="1">
    <source>
        <dbReference type="ARBA" id="ARBA00008165"/>
    </source>
</evidence>
<dbReference type="GO" id="GO:1901135">
    <property type="term" value="P:carbohydrate derivative metabolic process"/>
    <property type="evidence" value="ECO:0007669"/>
    <property type="project" value="InterPro"/>
</dbReference>
<reference evidence="6" key="1">
    <citation type="journal article" date="2014" name="Front. Microbiol.">
        <title>High frequency of phylogenetically diverse reductive dehalogenase-homologous genes in deep subseafloor sedimentary metagenomes.</title>
        <authorList>
            <person name="Kawai M."/>
            <person name="Futagami T."/>
            <person name="Toyoda A."/>
            <person name="Takaki Y."/>
            <person name="Nishi S."/>
            <person name="Hori S."/>
            <person name="Arai W."/>
            <person name="Tsubouchi T."/>
            <person name="Morono Y."/>
            <person name="Uchiyama I."/>
            <person name="Ito T."/>
            <person name="Fujiyama A."/>
            <person name="Inagaki F."/>
            <person name="Takami H."/>
        </authorList>
    </citation>
    <scope>NUCLEOTIDE SEQUENCE</scope>
    <source>
        <strain evidence="6">Expedition CK06-06</strain>
    </source>
</reference>
<accession>X0X9L7</accession>
<sequence>RLDDAFADAVLLIAGAGGRLVVTGLGKAGLVGQKIAATFSSTGTPAFVLHPVEALHGDLGMVQPGDVVLALSNSGQTEELRRTLAALKQVDCPSIIITGRGESSCARLCDVVLEFGRVPEACPLGLAPSSSTTAMLVLGDALALTVMFQKDVRREQYARFHPAGELGRSLLRVHEIMRSGDNCPMIGPDHTIRDYISVIRRAAEKSPARASGAVAVVDERGKLVGFFTDGDLRRLIDVEERPARASIEQ</sequence>
<comment type="similarity">
    <text evidence="1">Belongs to the SIS family. GutQ/KpsF subfamily.</text>
</comment>
<dbReference type="AlphaFoldDB" id="X0X9L7"/>
<dbReference type="GO" id="GO:0097367">
    <property type="term" value="F:carbohydrate derivative binding"/>
    <property type="evidence" value="ECO:0007669"/>
    <property type="project" value="InterPro"/>
</dbReference>
<feature type="non-terminal residue" evidence="6">
    <location>
        <position position="1"/>
    </location>
</feature>
<dbReference type="SUPFAM" id="SSF53697">
    <property type="entry name" value="SIS domain"/>
    <property type="match status" value="1"/>
</dbReference>
<dbReference type="PROSITE" id="PS51464">
    <property type="entry name" value="SIS"/>
    <property type="match status" value="1"/>
</dbReference>
<dbReference type="Gene3D" id="3.10.580.10">
    <property type="entry name" value="CBS-domain"/>
    <property type="match status" value="1"/>
</dbReference>
<dbReference type="Pfam" id="PF01380">
    <property type="entry name" value="SIS"/>
    <property type="match status" value="1"/>
</dbReference>
<dbReference type="InterPro" id="IPR050986">
    <property type="entry name" value="GutQ/KpsF_isomerases"/>
</dbReference>
<evidence type="ECO:0000256" key="3">
    <source>
        <dbReference type="ARBA" id="ARBA00023122"/>
    </source>
</evidence>
<feature type="non-terminal residue" evidence="6">
    <location>
        <position position="249"/>
    </location>
</feature>
<organism evidence="6">
    <name type="scientific">marine sediment metagenome</name>
    <dbReference type="NCBI Taxonomy" id="412755"/>
    <lineage>
        <taxon>unclassified sequences</taxon>
        <taxon>metagenomes</taxon>
        <taxon>ecological metagenomes</taxon>
    </lineage>
</organism>
<keyword evidence="3" id="KW-0129">CBS domain</keyword>
<dbReference type="CDD" id="cd05014">
    <property type="entry name" value="SIS_Kpsf"/>
    <property type="match status" value="1"/>
</dbReference>
<dbReference type="GO" id="GO:0016853">
    <property type="term" value="F:isomerase activity"/>
    <property type="evidence" value="ECO:0007669"/>
    <property type="project" value="InterPro"/>
</dbReference>
<dbReference type="GO" id="GO:0005975">
    <property type="term" value="P:carbohydrate metabolic process"/>
    <property type="evidence" value="ECO:0007669"/>
    <property type="project" value="InterPro"/>
</dbReference>
<evidence type="ECO:0008006" key="7">
    <source>
        <dbReference type="Google" id="ProtNLM"/>
    </source>
</evidence>
<dbReference type="InterPro" id="IPR046348">
    <property type="entry name" value="SIS_dom_sf"/>
</dbReference>
<comment type="caution">
    <text evidence="6">The sequence shown here is derived from an EMBL/GenBank/DDBJ whole genome shotgun (WGS) entry which is preliminary data.</text>
</comment>
<gene>
    <name evidence="6" type="ORF">S01H1_67593</name>
</gene>
<dbReference type="PANTHER" id="PTHR42745">
    <property type="match status" value="1"/>
</dbReference>
<keyword evidence="2" id="KW-0677">Repeat</keyword>
<dbReference type="InterPro" id="IPR035474">
    <property type="entry name" value="SIS_Kpsf"/>
</dbReference>
<dbReference type="InterPro" id="IPR001347">
    <property type="entry name" value="SIS_dom"/>
</dbReference>
<evidence type="ECO:0000259" key="4">
    <source>
        <dbReference type="PROSITE" id="PS51371"/>
    </source>
</evidence>
<protein>
    <recommendedName>
        <fullName evidence="7">SIS domain-containing protein</fullName>
    </recommendedName>
</protein>